<dbReference type="OrthoDB" id="2422304at2759"/>
<dbReference type="EMBL" id="CAGKOT010000086">
    <property type="protein sequence ID" value="CAB5394016.1"/>
    <property type="molecule type" value="Genomic_DNA"/>
</dbReference>
<proteinExistence type="predicted"/>
<name>A0A916EJW7_9GLOM</name>
<keyword evidence="2" id="KW-1133">Transmembrane helix</keyword>
<keyword evidence="2" id="KW-0812">Transmembrane</keyword>
<gene>
    <name evidence="3" type="ORF">CHRIB12_LOCUS23129</name>
</gene>
<organism evidence="3 4">
    <name type="scientific">Rhizophagus irregularis</name>
    <dbReference type="NCBI Taxonomy" id="588596"/>
    <lineage>
        <taxon>Eukaryota</taxon>
        <taxon>Fungi</taxon>
        <taxon>Fungi incertae sedis</taxon>
        <taxon>Mucoromycota</taxon>
        <taxon>Glomeromycotina</taxon>
        <taxon>Glomeromycetes</taxon>
        <taxon>Glomerales</taxon>
        <taxon>Glomeraceae</taxon>
        <taxon>Rhizophagus</taxon>
    </lineage>
</organism>
<feature type="transmembrane region" description="Helical" evidence="2">
    <location>
        <begin position="21"/>
        <end position="43"/>
    </location>
</feature>
<reference evidence="3" key="1">
    <citation type="submission" date="2020-05" db="EMBL/GenBank/DDBJ databases">
        <authorList>
            <person name="Rincon C."/>
            <person name="Sanders R I."/>
            <person name="Robbins C."/>
            <person name="Chaturvedi A."/>
        </authorList>
    </citation>
    <scope>NUCLEOTIDE SEQUENCE</scope>
    <source>
        <strain evidence="3">CHB12</strain>
    </source>
</reference>
<dbReference type="VEuPathDB" id="FungiDB:RhiirFUN_008592"/>
<sequence length="169" mass="19913">MNIIYICCFLLSLPFINFSSFLWLLIIFILVIFHLLIQLLSFFCSTSASNNTSEDTPLNNILKDIIPEIPSCFEGLEEQWADLNKNGRDFRKEIWFKTHINQAKKENITPLEHLADFLRRAYQKKEEDLQEKDLSGEDNEDSNYQEFELCLTDRTRTPSTNKFKQKSSF</sequence>
<evidence type="ECO:0000256" key="1">
    <source>
        <dbReference type="SAM" id="MobiDB-lite"/>
    </source>
</evidence>
<comment type="caution">
    <text evidence="3">The sequence shown here is derived from an EMBL/GenBank/DDBJ whole genome shotgun (WGS) entry which is preliminary data.</text>
</comment>
<evidence type="ECO:0000256" key="2">
    <source>
        <dbReference type="SAM" id="Phobius"/>
    </source>
</evidence>
<protein>
    <submittedName>
        <fullName evidence="3">Uncharacterized protein</fullName>
    </submittedName>
</protein>
<evidence type="ECO:0000313" key="3">
    <source>
        <dbReference type="EMBL" id="CAB5394016.1"/>
    </source>
</evidence>
<accession>A0A916EJW7</accession>
<dbReference type="Proteomes" id="UP000684084">
    <property type="component" value="Unassembled WGS sequence"/>
</dbReference>
<keyword evidence="2" id="KW-0472">Membrane</keyword>
<dbReference type="AlphaFoldDB" id="A0A916EJW7"/>
<evidence type="ECO:0000313" key="4">
    <source>
        <dbReference type="Proteomes" id="UP000684084"/>
    </source>
</evidence>
<feature type="region of interest" description="Disordered" evidence="1">
    <location>
        <begin position="128"/>
        <end position="147"/>
    </location>
</feature>